<keyword evidence="9" id="KW-1185">Reference proteome</keyword>
<name>A0A3P8BWM1_9BILA</name>
<dbReference type="InterPro" id="IPR050578">
    <property type="entry name" value="MARVEL-CKLF_proteins"/>
</dbReference>
<dbReference type="InterPro" id="IPR008253">
    <property type="entry name" value="Marvel"/>
</dbReference>
<evidence type="ECO:0000256" key="1">
    <source>
        <dbReference type="ARBA" id="ARBA00004141"/>
    </source>
</evidence>
<dbReference type="PROSITE" id="PS51225">
    <property type="entry name" value="MARVEL"/>
    <property type="match status" value="1"/>
</dbReference>
<dbReference type="PANTHER" id="PTHR22776">
    <property type="entry name" value="MARVEL-CONTAINING POTENTIAL LIPID RAFT-ASSOCIATED PROTEIN"/>
    <property type="match status" value="1"/>
</dbReference>
<dbReference type="PANTHER" id="PTHR22776:SF49">
    <property type="entry name" value="MARVEL DOMAIN-CONTAINING PROTEIN"/>
    <property type="match status" value="1"/>
</dbReference>
<evidence type="ECO:0000259" key="7">
    <source>
        <dbReference type="PROSITE" id="PS51225"/>
    </source>
</evidence>
<dbReference type="OrthoDB" id="10028364at2759"/>
<gene>
    <name evidence="8" type="ORF">SBAD_LOCUS7594</name>
</gene>
<feature type="transmembrane region" description="Helical" evidence="6">
    <location>
        <begin position="84"/>
        <end position="109"/>
    </location>
</feature>
<keyword evidence="4 5" id="KW-0472">Membrane</keyword>
<feature type="transmembrane region" description="Helical" evidence="6">
    <location>
        <begin position="19"/>
        <end position="40"/>
    </location>
</feature>
<keyword evidence="2 5" id="KW-0812">Transmembrane</keyword>
<evidence type="ECO:0000256" key="2">
    <source>
        <dbReference type="ARBA" id="ARBA00022692"/>
    </source>
</evidence>
<evidence type="ECO:0000313" key="9">
    <source>
        <dbReference type="Proteomes" id="UP000270296"/>
    </source>
</evidence>
<organism evidence="8 9">
    <name type="scientific">Soboliphyme baturini</name>
    <dbReference type="NCBI Taxonomy" id="241478"/>
    <lineage>
        <taxon>Eukaryota</taxon>
        <taxon>Metazoa</taxon>
        <taxon>Ecdysozoa</taxon>
        <taxon>Nematoda</taxon>
        <taxon>Enoplea</taxon>
        <taxon>Dorylaimia</taxon>
        <taxon>Dioctophymatida</taxon>
        <taxon>Dioctophymatoidea</taxon>
        <taxon>Soboliphymatidae</taxon>
        <taxon>Soboliphyme</taxon>
    </lineage>
</organism>
<evidence type="ECO:0000313" key="8">
    <source>
        <dbReference type="EMBL" id="VDP13638.1"/>
    </source>
</evidence>
<accession>A0A3P8BWM1</accession>
<evidence type="ECO:0000256" key="5">
    <source>
        <dbReference type="PROSITE-ProRule" id="PRU00581"/>
    </source>
</evidence>
<reference evidence="8 9" key="1">
    <citation type="submission" date="2018-11" db="EMBL/GenBank/DDBJ databases">
        <authorList>
            <consortium name="Pathogen Informatics"/>
        </authorList>
    </citation>
    <scope>NUCLEOTIDE SEQUENCE [LARGE SCALE GENOMIC DNA]</scope>
</reference>
<sequence length="111" mass="12217">MTFVCTVAGPYSGYGGAGWATFVSIVSFICTLTLLIMYFVHLIEMLKPIPWLLLESIYCVIWTVFYFIAAIVLAHAGAAFSVAAAWGAASLLSNYFMLLVFLVCGYVHLWS</sequence>
<dbReference type="Proteomes" id="UP000270296">
    <property type="component" value="Unassembled WGS sequence"/>
</dbReference>
<feature type="transmembrane region" description="Helical" evidence="6">
    <location>
        <begin position="52"/>
        <end position="78"/>
    </location>
</feature>
<keyword evidence="3 6" id="KW-1133">Transmembrane helix</keyword>
<protein>
    <recommendedName>
        <fullName evidence="7">MARVEL domain-containing protein</fullName>
    </recommendedName>
</protein>
<comment type="subcellular location">
    <subcellularLocation>
        <location evidence="1">Membrane</location>
        <topology evidence="1">Multi-pass membrane protein</topology>
    </subcellularLocation>
</comment>
<dbReference type="EMBL" id="UZAM01010762">
    <property type="protein sequence ID" value="VDP13638.1"/>
    <property type="molecule type" value="Genomic_DNA"/>
</dbReference>
<dbReference type="GO" id="GO:0016020">
    <property type="term" value="C:membrane"/>
    <property type="evidence" value="ECO:0007669"/>
    <property type="project" value="UniProtKB-SubCell"/>
</dbReference>
<evidence type="ECO:0000256" key="4">
    <source>
        <dbReference type="ARBA" id="ARBA00023136"/>
    </source>
</evidence>
<evidence type="ECO:0000256" key="3">
    <source>
        <dbReference type="ARBA" id="ARBA00022989"/>
    </source>
</evidence>
<feature type="domain" description="MARVEL" evidence="7">
    <location>
        <begin position="1"/>
        <end position="111"/>
    </location>
</feature>
<dbReference type="Pfam" id="PF01284">
    <property type="entry name" value="MARVEL"/>
    <property type="match status" value="1"/>
</dbReference>
<proteinExistence type="predicted"/>
<evidence type="ECO:0000256" key="6">
    <source>
        <dbReference type="SAM" id="Phobius"/>
    </source>
</evidence>
<dbReference type="AlphaFoldDB" id="A0A3P8BWM1"/>